<reference evidence="3" key="2">
    <citation type="submission" date="2021-03" db="UniProtKB">
        <authorList>
            <consortium name="Ensembl"/>
        </authorList>
    </citation>
    <scope>IDENTIFICATION</scope>
</reference>
<dbReference type="GeneTree" id="ENSGT01050000245525"/>
<feature type="domain" description="Lamina-associated polypeptide 2 alpha C-terminal" evidence="2">
    <location>
        <begin position="348"/>
        <end position="557"/>
    </location>
</feature>
<dbReference type="Gene3D" id="1.10.287.3160">
    <property type="match status" value="1"/>
</dbReference>
<dbReference type="Ensembl" id="ENSXETT00000122292">
    <property type="protein sequence ID" value="ENSXETP00000101983"/>
    <property type="gene ID" value="ENSXETG00000046126"/>
</dbReference>
<feature type="region of interest" description="Disordered" evidence="1">
    <location>
        <begin position="562"/>
        <end position="632"/>
    </location>
</feature>
<feature type="region of interest" description="Disordered" evidence="1">
    <location>
        <begin position="259"/>
        <end position="319"/>
    </location>
</feature>
<dbReference type="InterPro" id="IPR021623">
    <property type="entry name" value="LAP2alpha_C"/>
</dbReference>
<feature type="region of interest" description="Disordered" evidence="1">
    <location>
        <begin position="196"/>
        <end position="231"/>
    </location>
</feature>
<name>A0A803J2E4_XENTR</name>
<feature type="compositionally biased region" description="Polar residues" evidence="1">
    <location>
        <begin position="583"/>
        <end position="603"/>
    </location>
</feature>
<dbReference type="AlphaFoldDB" id="A0A803J2E4"/>
<reference evidence="3" key="1">
    <citation type="journal article" date="2010" name="Science">
        <title>The genome of the Western clawed frog Xenopus tropicalis.</title>
        <authorList>
            <person name="Hellsten U."/>
            <person name="Harland R.M."/>
            <person name="Gilchrist M.J."/>
            <person name="Hendrix D."/>
            <person name="Jurka J."/>
            <person name="Kapitonov V."/>
            <person name="Ovcharenko I."/>
            <person name="Putnam N.H."/>
            <person name="Shu S."/>
            <person name="Taher L."/>
            <person name="Blitz I.L."/>
            <person name="Blumberg B."/>
            <person name="Dichmann D.S."/>
            <person name="Dubchak I."/>
            <person name="Amaya E."/>
            <person name="Detter J.C."/>
            <person name="Fletcher R."/>
            <person name="Gerhard D.S."/>
            <person name="Goodstein D."/>
            <person name="Graves T."/>
            <person name="Grigoriev I.V."/>
            <person name="Grimwood J."/>
            <person name="Kawashima T."/>
            <person name="Lindquist E."/>
            <person name="Lucas S.M."/>
            <person name="Mead P.E."/>
            <person name="Mitros T."/>
            <person name="Ogino H."/>
            <person name="Ohta Y."/>
            <person name="Poliakov A.V."/>
            <person name="Pollet N."/>
            <person name="Robert J."/>
            <person name="Salamov A."/>
            <person name="Sater A.K."/>
            <person name="Schmutz J."/>
            <person name="Terry A."/>
            <person name="Vize P.D."/>
            <person name="Warren W.C."/>
            <person name="Wells D."/>
            <person name="Wills A."/>
            <person name="Wilson R.K."/>
            <person name="Zimmerman L.B."/>
            <person name="Zorn A.M."/>
            <person name="Grainger R."/>
            <person name="Grammer T."/>
            <person name="Khokha M.K."/>
            <person name="Richardson P.M."/>
            <person name="Rokhsar D.S."/>
        </authorList>
    </citation>
    <scope>NUCLEOTIDE SEQUENCE [LARGE SCALE GENOMIC DNA]</scope>
    <source>
        <strain evidence="3">Nigerian</strain>
    </source>
</reference>
<protein>
    <recommendedName>
        <fullName evidence="2">Lamina-associated polypeptide 2 alpha C-terminal domain-containing protein</fullName>
    </recommendedName>
</protein>
<evidence type="ECO:0000259" key="2">
    <source>
        <dbReference type="Pfam" id="PF11560"/>
    </source>
</evidence>
<dbReference type="FunCoup" id="A0A803J2E4">
    <property type="interactions" value="1521"/>
</dbReference>
<feature type="compositionally biased region" description="Polar residues" evidence="1">
    <location>
        <begin position="562"/>
        <end position="571"/>
    </location>
</feature>
<feature type="compositionally biased region" description="Polar residues" evidence="1">
    <location>
        <begin position="614"/>
        <end position="624"/>
    </location>
</feature>
<accession>A0A803J2E4</accession>
<evidence type="ECO:0000256" key="1">
    <source>
        <dbReference type="SAM" id="MobiDB-lite"/>
    </source>
</evidence>
<dbReference type="InParanoid" id="A0A803J2E4"/>
<dbReference type="Pfam" id="PF11560">
    <property type="entry name" value="LAP2alpha"/>
    <property type="match status" value="1"/>
</dbReference>
<sequence length="632" mass="68181">MSRAHRGTGQGDKCSASALPQQEVRWATPPLETPYLPARARTPTHSLSSPCATALVGSCLPSAPRLAARLSRRRGQRDVTDARPYFAPLSRAIHSRHSHAPHNAVGLTGRSSIRGPPGGQGVWAPLSLSLSTPQHPAVLLQAISMTDGRGDLFSRGGRHPNHAVSFFACSKCLTKFREGQTEPLCSTCSPALPLPSDTTASGPGATSEGTPRAPSPTRATDPQGPSDIPGWAVTLSQSLASLQCIPQLTSSIDKMLTKLASSPNTSKKRKRIPSRPAPTTRDSLSIPSSDEEEASEGEIFSSSSTPNSDEEDNAVSAAPNIDNLIRAVLETLQIQEEEATKTKSASLFKRQHKTSAVFPAHDQMQALISEEWKTPDKKFQTSKHFNRQYPFPKEAVEKWSTPPVVDAPVSRLSKATALPVPDASAFKDPTDKKMEGLLKANFLSVGSALRPVLASAWVSRAVETWSTSLLQTAQEGGSREHMIQLAAYIQEANQFLADASLDAARVLARASALSVAARRALWLKLWSADLSSKKSLVAIPFQGSKLFGEELDKIISQATGGKSTLLPQTKPKSAFNPRRGHSFRSQGFRNNKTNQTTTHQSSFKGRFPNKGKSPWQSRKPQSKSPVDKTTHS</sequence>
<evidence type="ECO:0000313" key="3">
    <source>
        <dbReference type="Ensembl" id="ENSXETP00000101983"/>
    </source>
</evidence>
<proteinExistence type="predicted"/>
<feature type="region of interest" description="Disordered" evidence="1">
    <location>
        <begin position="1"/>
        <end position="25"/>
    </location>
</feature>
<organism evidence="3">
    <name type="scientific">Xenopus tropicalis</name>
    <name type="common">Western clawed frog</name>
    <name type="synonym">Silurana tropicalis</name>
    <dbReference type="NCBI Taxonomy" id="8364"/>
    <lineage>
        <taxon>Eukaryota</taxon>
        <taxon>Metazoa</taxon>
        <taxon>Chordata</taxon>
        <taxon>Craniata</taxon>
        <taxon>Vertebrata</taxon>
        <taxon>Euteleostomi</taxon>
        <taxon>Amphibia</taxon>
        <taxon>Batrachia</taxon>
        <taxon>Anura</taxon>
        <taxon>Pipoidea</taxon>
        <taxon>Pipidae</taxon>
        <taxon>Xenopodinae</taxon>
        <taxon>Xenopus</taxon>
        <taxon>Silurana</taxon>
    </lineage>
</organism>